<dbReference type="AlphaFoldDB" id="A0A6A5QPL5"/>
<dbReference type="Proteomes" id="UP000800096">
    <property type="component" value="Unassembled WGS sequence"/>
</dbReference>
<name>A0A6A5QPL5_AMPQU</name>
<sequence>MTSCSAYLVLGIEKPRCDFLLRLSPKGLHCRPRVSGSHLASPTVESQTTPTALSILPVIRVYASQLLSTYHIPAIHVNATQHNTAPKIKLSSTTILTLFPLLPAPLCQKIWTLPLPITRSITITDPANLDITAVSPTLGQALASKESRGSCLCASF</sequence>
<gene>
    <name evidence="1" type="ORF">BDU57DRAFT_212024</name>
</gene>
<dbReference type="EMBL" id="ML979135">
    <property type="protein sequence ID" value="KAF1915977.1"/>
    <property type="molecule type" value="Genomic_DNA"/>
</dbReference>
<keyword evidence="2" id="KW-1185">Reference proteome</keyword>
<evidence type="ECO:0000313" key="1">
    <source>
        <dbReference type="EMBL" id="KAF1915977.1"/>
    </source>
</evidence>
<evidence type="ECO:0000313" key="2">
    <source>
        <dbReference type="Proteomes" id="UP000800096"/>
    </source>
</evidence>
<reference evidence="1" key="1">
    <citation type="journal article" date="2020" name="Stud. Mycol.">
        <title>101 Dothideomycetes genomes: a test case for predicting lifestyles and emergence of pathogens.</title>
        <authorList>
            <person name="Haridas S."/>
            <person name="Albert R."/>
            <person name="Binder M."/>
            <person name="Bloem J."/>
            <person name="Labutti K."/>
            <person name="Salamov A."/>
            <person name="Andreopoulos B."/>
            <person name="Baker S."/>
            <person name="Barry K."/>
            <person name="Bills G."/>
            <person name="Bluhm B."/>
            <person name="Cannon C."/>
            <person name="Castanera R."/>
            <person name="Culley D."/>
            <person name="Daum C."/>
            <person name="Ezra D."/>
            <person name="Gonzalez J."/>
            <person name="Henrissat B."/>
            <person name="Kuo A."/>
            <person name="Liang C."/>
            <person name="Lipzen A."/>
            <person name="Lutzoni F."/>
            <person name="Magnuson J."/>
            <person name="Mondo S."/>
            <person name="Nolan M."/>
            <person name="Ohm R."/>
            <person name="Pangilinan J."/>
            <person name="Park H.-J."/>
            <person name="Ramirez L."/>
            <person name="Alfaro M."/>
            <person name="Sun H."/>
            <person name="Tritt A."/>
            <person name="Yoshinaga Y."/>
            <person name="Zwiers L.-H."/>
            <person name="Turgeon B."/>
            <person name="Goodwin S."/>
            <person name="Spatafora J."/>
            <person name="Crous P."/>
            <person name="Grigoriev I."/>
        </authorList>
    </citation>
    <scope>NUCLEOTIDE SEQUENCE</scope>
    <source>
        <strain evidence="1">HMLAC05119</strain>
    </source>
</reference>
<accession>A0A6A5QPL5</accession>
<organism evidence="1 2">
    <name type="scientific">Ampelomyces quisqualis</name>
    <name type="common">Powdery mildew agent</name>
    <dbReference type="NCBI Taxonomy" id="50730"/>
    <lineage>
        <taxon>Eukaryota</taxon>
        <taxon>Fungi</taxon>
        <taxon>Dikarya</taxon>
        <taxon>Ascomycota</taxon>
        <taxon>Pezizomycotina</taxon>
        <taxon>Dothideomycetes</taxon>
        <taxon>Pleosporomycetidae</taxon>
        <taxon>Pleosporales</taxon>
        <taxon>Pleosporineae</taxon>
        <taxon>Phaeosphaeriaceae</taxon>
        <taxon>Ampelomyces</taxon>
    </lineage>
</organism>
<proteinExistence type="predicted"/>
<protein>
    <submittedName>
        <fullName evidence="1">Uncharacterized protein</fullName>
    </submittedName>
</protein>